<keyword evidence="7" id="KW-0961">Cell wall biogenesis/degradation</keyword>
<dbReference type="GO" id="GO:0004338">
    <property type="term" value="F:glucan exo-1,3-beta-glucosidase activity"/>
    <property type="evidence" value="ECO:0007669"/>
    <property type="project" value="UniProtKB-EC"/>
</dbReference>
<keyword evidence="6 10" id="KW-0326">Glycosidase</keyword>
<feature type="compositionally biased region" description="Low complexity" evidence="11">
    <location>
        <begin position="43"/>
        <end position="53"/>
    </location>
</feature>
<feature type="region of interest" description="Disordered" evidence="11">
    <location>
        <begin position="86"/>
        <end position="125"/>
    </location>
</feature>
<proteinExistence type="inferred from homology"/>
<dbReference type="EMBL" id="NAJQ01000270">
    <property type="protein sequence ID" value="TKA73295.1"/>
    <property type="molecule type" value="Genomic_DNA"/>
</dbReference>
<evidence type="ECO:0000313" key="15">
    <source>
        <dbReference type="Proteomes" id="UP000309340"/>
    </source>
</evidence>
<feature type="region of interest" description="Disordered" evidence="11">
    <location>
        <begin position="31"/>
        <end position="53"/>
    </location>
</feature>
<evidence type="ECO:0000256" key="10">
    <source>
        <dbReference type="RuleBase" id="RU361153"/>
    </source>
</evidence>
<evidence type="ECO:0000256" key="6">
    <source>
        <dbReference type="ARBA" id="ARBA00023295"/>
    </source>
</evidence>
<keyword evidence="5 10" id="KW-0378">Hydrolase</keyword>
<evidence type="ECO:0000256" key="2">
    <source>
        <dbReference type="ARBA" id="ARBA00005641"/>
    </source>
</evidence>
<accession>A0A4U0XF94</accession>
<evidence type="ECO:0000259" key="13">
    <source>
        <dbReference type="Pfam" id="PF00150"/>
    </source>
</evidence>
<dbReference type="GO" id="GO:0005576">
    <property type="term" value="C:extracellular region"/>
    <property type="evidence" value="ECO:0007669"/>
    <property type="project" value="UniProtKB-SubCell"/>
</dbReference>
<keyword evidence="4 12" id="KW-0732">Signal</keyword>
<dbReference type="EC" id="3.2.1.58" evidence="9"/>
<dbReference type="Gene3D" id="3.20.20.80">
    <property type="entry name" value="Glycosidases"/>
    <property type="match status" value="1"/>
</dbReference>
<dbReference type="PANTHER" id="PTHR31297">
    <property type="entry name" value="GLUCAN ENDO-1,6-BETA-GLUCOSIDASE B"/>
    <property type="match status" value="1"/>
</dbReference>
<dbReference type="GO" id="GO:0071555">
    <property type="term" value="P:cell wall organization"/>
    <property type="evidence" value="ECO:0007669"/>
    <property type="project" value="UniProtKB-KW"/>
</dbReference>
<protein>
    <recommendedName>
        <fullName evidence="9">glucan 1,3-beta-glucosidase</fullName>
        <ecNumber evidence="9">3.2.1.58</ecNumber>
    </recommendedName>
</protein>
<evidence type="ECO:0000256" key="9">
    <source>
        <dbReference type="ARBA" id="ARBA00038929"/>
    </source>
</evidence>
<feature type="chain" id="PRO_5020480788" description="glucan 1,3-beta-glucosidase" evidence="12">
    <location>
        <begin position="23"/>
        <end position="507"/>
    </location>
</feature>
<dbReference type="OrthoDB" id="62120at2759"/>
<dbReference type="SUPFAM" id="SSF51445">
    <property type="entry name" value="(Trans)glycosidases"/>
    <property type="match status" value="1"/>
</dbReference>
<dbReference type="GO" id="GO:0009251">
    <property type="term" value="P:glucan catabolic process"/>
    <property type="evidence" value="ECO:0007669"/>
    <property type="project" value="TreeGrafter"/>
</dbReference>
<comment type="subcellular location">
    <subcellularLocation>
        <location evidence="1">Secreted</location>
    </subcellularLocation>
</comment>
<feature type="compositionally biased region" description="Polar residues" evidence="11">
    <location>
        <begin position="97"/>
        <end position="125"/>
    </location>
</feature>
<name>A0A4U0XF94_9PEZI</name>
<dbReference type="GO" id="GO:0009986">
    <property type="term" value="C:cell surface"/>
    <property type="evidence" value="ECO:0007669"/>
    <property type="project" value="TreeGrafter"/>
</dbReference>
<keyword evidence="3" id="KW-0964">Secreted</keyword>
<evidence type="ECO:0000256" key="11">
    <source>
        <dbReference type="SAM" id="MobiDB-lite"/>
    </source>
</evidence>
<gene>
    <name evidence="14" type="ORF">B0A55_06070</name>
</gene>
<evidence type="ECO:0000313" key="14">
    <source>
        <dbReference type="EMBL" id="TKA73295.1"/>
    </source>
</evidence>
<evidence type="ECO:0000256" key="4">
    <source>
        <dbReference type="ARBA" id="ARBA00022729"/>
    </source>
</evidence>
<dbReference type="STRING" id="329884.A0A4U0XF94"/>
<evidence type="ECO:0000256" key="1">
    <source>
        <dbReference type="ARBA" id="ARBA00004613"/>
    </source>
</evidence>
<dbReference type="InterPro" id="IPR001547">
    <property type="entry name" value="Glyco_hydro_5"/>
</dbReference>
<comment type="catalytic activity">
    <reaction evidence="8">
        <text>Successive hydrolysis of beta-D-glucose units from the non-reducing ends of (1-&gt;3)-beta-D-glucans, releasing alpha-glucose.</text>
        <dbReference type="EC" id="3.2.1.58"/>
    </reaction>
</comment>
<dbReference type="InterPro" id="IPR050386">
    <property type="entry name" value="Glycosyl_hydrolase_5"/>
</dbReference>
<dbReference type="InterPro" id="IPR017853">
    <property type="entry name" value="GH"/>
</dbReference>
<reference evidence="14 15" key="1">
    <citation type="submission" date="2017-03" db="EMBL/GenBank/DDBJ databases">
        <title>Genomes of endolithic fungi from Antarctica.</title>
        <authorList>
            <person name="Coleine C."/>
            <person name="Masonjones S."/>
            <person name="Stajich J.E."/>
        </authorList>
    </citation>
    <scope>NUCLEOTIDE SEQUENCE [LARGE SCALE GENOMIC DNA]</scope>
    <source>
        <strain evidence="14 15">CCFEE 5184</strain>
    </source>
</reference>
<evidence type="ECO:0000256" key="12">
    <source>
        <dbReference type="SAM" id="SignalP"/>
    </source>
</evidence>
<feature type="signal peptide" evidence="12">
    <location>
        <begin position="1"/>
        <end position="22"/>
    </location>
</feature>
<dbReference type="Pfam" id="PF00150">
    <property type="entry name" value="Cellulase"/>
    <property type="match status" value="1"/>
</dbReference>
<evidence type="ECO:0000256" key="5">
    <source>
        <dbReference type="ARBA" id="ARBA00022801"/>
    </source>
</evidence>
<dbReference type="PANTHER" id="PTHR31297:SF1">
    <property type="entry name" value="GLUCAN 1,3-BETA-GLUCOSIDASE I_II-RELATED"/>
    <property type="match status" value="1"/>
</dbReference>
<feature type="domain" description="Glycoside hydrolase family 5" evidence="13">
    <location>
        <begin position="172"/>
        <end position="472"/>
    </location>
</feature>
<sequence length="507" mass="54478">MFGIHSFAGLAVLTLFASTIDALPQSFRHKRQQWDSTATSYSTPTAGPTPTETGTSFASFSVEPSHSFVSRTAPYGFTASGFAAAPTNVPSPDQPYPTASSTASPGLNSSSPYPLNGTNSTSSISSQYPAKFRGVNLGSWLVLESWMTPDVFEGTDAIDQWTFDSTDGAEAKLQQHWSTYITEGDFKNMSSWGINAVRIPIGYWAYNNTGTPYITGADAYLEKAIGWARQYGIWVMVDCHGSPGSQNGAEHSGHTGSVAWQSDDNLQLSIAVLQTIAGKYGSMQYADVVMGIELVNEPKIGTDANSLSTTQQWAAQAYQAVKSKAENKDMYILHHDGFTGVQSWTAVGEAINNNASSSSSSSSSPSSPSHQQGTFAIDIHLYQNQDAADEALTLPQHINKACAYTSTALLPLNSTLPVFVGEFSAQINIQNTTTADGTWSPTLIDGTRQFFEAQIDAFEHSSRGWFIWSLKQGADDGAWSLESIMGSVYGTGETVTSRKYPGICPFG</sequence>
<comment type="similarity">
    <text evidence="2 10">Belongs to the glycosyl hydrolase 5 (cellulase A) family.</text>
</comment>
<dbReference type="Proteomes" id="UP000309340">
    <property type="component" value="Unassembled WGS sequence"/>
</dbReference>
<organism evidence="14 15">
    <name type="scientific">Friedmanniomyces simplex</name>
    <dbReference type="NCBI Taxonomy" id="329884"/>
    <lineage>
        <taxon>Eukaryota</taxon>
        <taxon>Fungi</taxon>
        <taxon>Dikarya</taxon>
        <taxon>Ascomycota</taxon>
        <taxon>Pezizomycotina</taxon>
        <taxon>Dothideomycetes</taxon>
        <taxon>Dothideomycetidae</taxon>
        <taxon>Mycosphaerellales</taxon>
        <taxon>Teratosphaeriaceae</taxon>
        <taxon>Friedmanniomyces</taxon>
    </lineage>
</organism>
<dbReference type="AlphaFoldDB" id="A0A4U0XF94"/>
<evidence type="ECO:0000256" key="7">
    <source>
        <dbReference type="ARBA" id="ARBA00023316"/>
    </source>
</evidence>
<evidence type="ECO:0000256" key="8">
    <source>
        <dbReference type="ARBA" id="ARBA00036824"/>
    </source>
</evidence>
<keyword evidence="15" id="KW-1185">Reference proteome</keyword>
<comment type="caution">
    <text evidence="14">The sequence shown here is derived from an EMBL/GenBank/DDBJ whole genome shotgun (WGS) entry which is preliminary data.</text>
</comment>
<evidence type="ECO:0000256" key="3">
    <source>
        <dbReference type="ARBA" id="ARBA00022525"/>
    </source>
</evidence>